<dbReference type="Proteomes" id="UP000769157">
    <property type="component" value="Unassembled WGS sequence"/>
</dbReference>
<accession>A0A9P8T083</accession>
<evidence type="ECO:0000313" key="1">
    <source>
        <dbReference type="EMBL" id="KAH3660336.1"/>
    </source>
</evidence>
<dbReference type="RefSeq" id="XP_046058039.1">
    <property type="nucleotide sequence ID" value="XM_046208261.1"/>
</dbReference>
<dbReference type="EMBL" id="JAEUBE010000504">
    <property type="protein sequence ID" value="KAH3660336.1"/>
    <property type="molecule type" value="Genomic_DNA"/>
</dbReference>
<protein>
    <submittedName>
        <fullName evidence="1">Uncharacterized protein</fullName>
    </submittedName>
</protein>
<sequence>MPVVSEQPDDANLAFYSTDVGNIGQIQDGFVDSGITHDFNCVVEFPVVTGQIGDLVVGLSGYQKHLAEPACSQLLDAFEFAQMEFIIHSWRTKLDTEIL</sequence>
<dbReference type="AlphaFoldDB" id="A0A9P8T083"/>
<dbReference type="GeneID" id="70238886"/>
<organism evidence="1 2">
    <name type="scientific">Ogataea philodendri</name>
    <dbReference type="NCBI Taxonomy" id="1378263"/>
    <lineage>
        <taxon>Eukaryota</taxon>
        <taxon>Fungi</taxon>
        <taxon>Dikarya</taxon>
        <taxon>Ascomycota</taxon>
        <taxon>Saccharomycotina</taxon>
        <taxon>Pichiomycetes</taxon>
        <taxon>Pichiales</taxon>
        <taxon>Pichiaceae</taxon>
        <taxon>Ogataea</taxon>
    </lineage>
</organism>
<reference evidence="1" key="2">
    <citation type="submission" date="2021-01" db="EMBL/GenBank/DDBJ databases">
        <authorList>
            <person name="Schikora-Tamarit M.A."/>
        </authorList>
    </citation>
    <scope>NUCLEOTIDE SEQUENCE</scope>
    <source>
        <strain evidence="1">CBS6075</strain>
    </source>
</reference>
<evidence type="ECO:0000313" key="2">
    <source>
        <dbReference type="Proteomes" id="UP000769157"/>
    </source>
</evidence>
<name>A0A9P8T083_9ASCO</name>
<comment type="caution">
    <text evidence="1">The sequence shown here is derived from an EMBL/GenBank/DDBJ whole genome shotgun (WGS) entry which is preliminary data.</text>
</comment>
<proteinExistence type="predicted"/>
<keyword evidence="2" id="KW-1185">Reference proteome</keyword>
<reference evidence="1" key="1">
    <citation type="journal article" date="2021" name="Open Biol.">
        <title>Shared evolutionary footprints suggest mitochondrial oxidative damage underlies multiple complex I losses in fungi.</title>
        <authorList>
            <person name="Schikora-Tamarit M.A."/>
            <person name="Marcet-Houben M."/>
            <person name="Nosek J."/>
            <person name="Gabaldon T."/>
        </authorList>
    </citation>
    <scope>NUCLEOTIDE SEQUENCE</scope>
    <source>
        <strain evidence="1">CBS6075</strain>
    </source>
</reference>
<gene>
    <name evidence="1" type="ORF">OGAPHI_006922</name>
</gene>